<dbReference type="GO" id="GO:0008237">
    <property type="term" value="F:metallopeptidase activity"/>
    <property type="evidence" value="ECO:0007669"/>
    <property type="project" value="InterPro"/>
</dbReference>
<evidence type="ECO:0000256" key="1">
    <source>
        <dbReference type="SAM" id="Phobius"/>
    </source>
</evidence>
<feature type="domain" description="JAB1/MPN/MOV34 metalloenzyme" evidence="2">
    <location>
        <begin position="221"/>
        <end position="359"/>
    </location>
</feature>
<protein>
    <submittedName>
        <fullName evidence="5">JAB_MPN domain-containing protein</fullName>
    </submittedName>
</protein>
<dbReference type="AlphaFoldDB" id="A0A158PGH8"/>
<dbReference type="CDD" id="cd13214">
    <property type="entry name" value="PH-GRAM_WBP2"/>
    <property type="match status" value="1"/>
</dbReference>
<dbReference type="InterPro" id="IPR004182">
    <property type="entry name" value="GRAM"/>
</dbReference>
<dbReference type="GO" id="GO:0071541">
    <property type="term" value="C:eukaryotic translation initiation factor 3 complex, eIF3m"/>
    <property type="evidence" value="ECO:0007669"/>
    <property type="project" value="TreeGrafter"/>
</dbReference>
<evidence type="ECO:0000313" key="4">
    <source>
        <dbReference type="Proteomes" id="UP000267027"/>
    </source>
</evidence>
<dbReference type="PANTHER" id="PTHR10540:SF6">
    <property type="entry name" value="EUKARYOTIC TRANSLATION INITIATION FACTOR 3 SUBUNIT F"/>
    <property type="match status" value="1"/>
</dbReference>
<dbReference type="Pfam" id="PF02893">
    <property type="entry name" value="GRAM"/>
    <property type="match status" value="1"/>
</dbReference>
<evidence type="ECO:0000313" key="3">
    <source>
        <dbReference type="EMBL" id="VDM56850.1"/>
    </source>
</evidence>
<dbReference type="EMBL" id="UYYA01003860">
    <property type="protein sequence ID" value="VDM56850.1"/>
    <property type="molecule type" value="Genomic_DNA"/>
</dbReference>
<keyword evidence="1" id="KW-0472">Membrane</keyword>
<keyword evidence="1" id="KW-0812">Transmembrane</keyword>
<gene>
    <name evidence="3" type="ORF">ACOC_LOCUS5265</name>
</gene>
<dbReference type="Pfam" id="PF01398">
    <property type="entry name" value="JAB"/>
    <property type="match status" value="1"/>
</dbReference>
<keyword evidence="4" id="KW-1185">Reference proteome</keyword>
<dbReference type="SMART" id="SM00232">
    <property type="entry name" value="JAB_MPN"/>
    <property type="match status" value="1"/>
</dbReference>
<sequence>MSINTANTPDGRGVLIYNGEVILVFARDVVMTVEKNSNQGLEGKYNGVLYLTSHRIIFMPDTPKRFVSFEIPFSSMQDVHLEQPIFGANYLRGIATAIPGSQLYGEVPWRLTFNKGGCIDFGRTLLEAVDRAERFRPSNAPPPYAPPQGYFYAAPPDYYAPSVDGKRHNGLRPPTHAFPDRPSSDSVFMCEAPPPYSGPAFIITVLYPSIVFNFRMASNLTVKVHPVVYMTIVDSYLRRQRPTKAGQPPNDKALGTLMGFYEKDAVQVTNCFAIPFCESRDDLELDDSFNQQMIQMLKRAAPTEQPVGWFYTSSDLSSNCLIYHDYYNRVINEVCSLLKEMYHILYCLMPFFPYYLIILQSWLFLNMENVSFRNFSLFIGLWVFQVSRKESPPLILLTLDTTFSSADNKYRMPMRAYLRTMAGIPRARDPHCAIFNPLRNALDSRRREVTMENGLQQLERSIGKIIEWLERLLEYVNEVMSRSELPADATMGRRLMDIVNTAATHMLAEKFDSLVKNSLRDYMMISYLANLTNTQLQIHERMTNI</sequence>
<dbReference type="SUPFAM" id="SSF50729">
    <property type="entry name" value="PH domain-like"/>
    <property type="match status" value="1"/>
</dbReference>
<keyword evidence="1" id="KW-1133">Transmembrane helix</keyword>
<dbReference type="OrthoDB" id="25498at2759"/>
<dbReference type="Pfam" id="PF13012">
    <property type="entry name" value="MitMem_reg"/>
    <property type="match status" value="1"/>
</dbReference>
<dbReference type="Proteomes" id="UP000267027">
    <property type="component" value="Unassembled WGS sequence"/>
</dbReference>
<dbReference type="PANTHER" id="PTHR10540">
    <property type="entry name" value="EUKARYOTIC TRANSLATION INITIATION FACTOR 3 SUBUNIT F-RELATED"/>
    <property type="match status" value="1"/>
</dbReference>
<dbReference type="Gene3D" id="3.40.140.10">
    <property type="entry name" value="Cytidine Deaminase, domain 2"/>
    <property type="match status" value="1"/>
</dbReference>
<dbReference type="InterPro" id="IPR000555">
    <property type="entry name" value="JAMM/MPN+_dom"/>
</dbReference>
<dbReference type="STRING" id="334426.A0A158PGH8"/>
<organism evidence="5">
    <name type="scientific">Angiostrongylus costaricensis</name>
    <name type="common">Nematode worm</name>
    <dbReference type="NCBI Taxonomy" id="334426"/>
    <lineage>
        <taxon>Eukaryota</taxon>
        <taxon>Metazoa</taxon>
        <taxon>Ecdysozoa</taxon>
        <taxon>Nematoda</taxon>
        <taxon>Chromadorea</taxon>
        <taxon>Rhabditida</taxon>
        <taxon>Rhabditina</taxon>
        <taxon>Rhabditomorpha</taxon>
        <taxon>Strongyloidea</taxon>
        <taxon>Metastrongylidae</taxon>
        <taxon>Angiostrongylus</taxon>
    </lineage>
</organism>
<accession>A0A158PGH8</accession>
<dbReference type="InterPro" id="IPR024969">
    <property type="entry name" value="EIF3F/CSN6-like_C"/>
</dbReference>
<reference evidence="5" key="1">
    <citation type="submission" date="2016-04" db="UniProtKB">
        <authorList>
            <consortium name="WormBaseParasite"/>
        </authorList>
    </citation>
    <scope>IDENTIFICATION</scope>
</reference>
<dbReference type="GO" id="GO:0003743">
    <property type="term" value="F:translation initiation factor activity"/>
    <property type="evidence" value="ECO:0007669"/>
    <property type="project" value="TreeGrafter"/>
</dbReference>
<evidence type="ECO:0000259" key="2">
    <source>
        <dbReference type="SMART" id="SM00232"/>
    </source>
</evidence>
<dbReference type="GO" id="GO:0031369">
    <property type="term" value="F:translation initiation factor binding"/>
    <property type="evidence" value="ECO:0007669"/>
    <property type="project" value="TreeGrafter"/>
</dbReference>
<reference evidence="3 4" key="2">
    <citation type="submission" date="2018-11" db="EMBL/GenBank/DDBJ databases">
        <authorList>
            <consortium name="Pathogen Informatics"/>
        </authorList>
    </citation>
    <scope>NUCLEOTIDE SEQUENCE [LARGE SCALE GENOMIC DNA]</scope>
    <source>
        <strain evidence="3 4">Costa Rica</strain>
    </source>
</reference>
<dbReference type="WBParaSite" id="ACOC_0000526401-mRNA-1">
    <property type="protein sequence ID" value="ACOC_0000526401-mRNA-1"/>
    <property type="gene ID" value="ACOC_0000526401"/>
</dbReference>
<proteinExistence type="predicted"/>
<name>A0A158PGH8_ANGCS</name>
<evidence type="ECO:0000313" key="5">
    <source>
        <dbReference type="WBParaSite" id="ACOC_0000526401-mRNA-1"/>
    </source>
</evidence>
<feature type="transmembrane region" description="Helical" evidence="1">
    <location>
        <begin position="341"/>
        <end position="365"/>
    </location>
</feature>